<evidence type="ECO:0000259" key="1">
    <source>
        <dbReference type="Pfam" id="PF19808"/>
    </source>
</evidence>
<protein>
    <recommendedName>
        <fullName evidence="1">DUF6291 domain-containing protein</fullName>
    </recommendedName>
</protein>
<reference evidence="2 3" key="1">
    <citation type="journal article" date="2020" name="Viruses">
        <title>Diversity and Host Interactions Among Virulent and Temperate Baltic Sea Flavobacterium Phages.</title>
        <authorList>
            <person name="Nilsson E."/>
            <person name="Bayfield O.W."/>
            <person name="Lundin D."/>
            <person name="Antson A.A."/>
            <person name="Holmfeldt K."/>
        </authorList>
    </citation>
    <scope>NUCLEOTIDE SEQUENCE [LARGE SCALE GENOMIC DNA]</scope>
</reference>
<dbReference type="EMBL" id="MN812206">
    <property type="protein sequence ID" value="QHB38656.1"/>
    <property type="molecule type" value="Genomic_DNA"/>
</dbReference>
<gene>
    <name evidence="2" type="ORF">filifjonk91_gp039</name>
</gene>
<evidence type="ECO:0000313" key="3">
    <source>
        <dbReference type="Proteomes" id="UP000464173"/>
    </source>
</evidence>
<evidence type="ECO:0000313" key="2">
    <source>
        <dbReference type="EMBL" id="QHB38656.1"/>
    </source>
</evidence>
<dbReference type="Proteomes" id="UP000464173">
    <property type="component" value="Segment"/>
</dbReference>
<proteinExistence type="predicted"/>
<keyword evidence="3" id="KW-1185">Reference proteome</keyword>
<organism evidence="2 3">
    <name type="scientific">Flavobacterium phage vB_FspS_filifjonk9-1</name>
    <dbReference type="NCBI Taxonomy" id="2686245"/>
    <lineage>
        <taxon>Viruses</taxon>
        <taxon>Duplodnaviria</taxon>
        <taxon>Heunggongvirae</taxon>
        <taxon>Uroviricota</taxon>
        <taxon>Caudoviricetes</taxon>
        <taxon>Muminvirus</taxon>
        <taxon>Muminvirus filifjonk</taxon>
    </lineage>
</organism>
<accession>A0A6B9L9P3</accession>
<feature type="domain" description="DUF6291" evidence="1">
    <location>
        <begin position="7"/>
        <end position="77"/>
    </location>
</feature>
<sequence length="212" mass="24469">MAENKKSFTAYCDWNTTFNSLPDEKAGQLIKHLFAYVNDEEPTTDDLLINAVFANIKATLKRDLIKWKEKSEKNKQIAIDRWNKNANKGIEVNTNVCERIKTDANYTDSVNDSVSVSVSVSDNVKDKNKRVVNKFTPPSQIEVIDYFNQNGYSNESAIKAFLYYETGNWKDGKGNQVKNWKQKMQSVWFKEDNKIKPVNKGYDYNKLRGKLS</sequence>
<dbReference type="Pfam" id="PF19808">
    <property type="entry name" value="DUF6291"/>
    <property type="match status" value="1"/>
</dbReference>
<name>A0A6B9L9P3_9CAUD</name>
<dbReference type="InterPro" id="IPR046258">
    <property type="entry name" value="DUF6291"/>
</dbReference>